<dbReference type="EMBL" id="JAUBDJ010000005">
    <property type="protein sequence ID" value="MDW0117208.1"/>
    <property type="molecule type" value="Genomic_DNA"/>
</dbReference>
<evidence type="ECO:0000313" key="1">
    <source>
        <dbReference type="EMBL" id="MDW0117208.1"/>
    </source>
</evidence>
<dbReference type="Proteomes" id="UP001271648">
    <property type="component" value="Unassembled WGS sequence"/>
</dbReference>
<gene>
    <name evidence="1" type="ORF">QTL97_09685</name>
</gene>
<accession>A0AAW9AC31</accession>
<keyword evidence="2" id="KW-1185">Reference proteome</keyword>
<protein>
    <submittedName>
        <fullName evidence="1">Uncharacterized protein</fullName>
    </submittedName>
</protein>
<comment type="caution">
    <text evidence="1">The sequence shown here is derived from an EMBL/GenBank/DDBJ whole genome shotgun (WGS) entry which is preliminary data.</text>
</comment>
<name>A0AAW9AC31_9BACL</name>
<dbReference type="AlphaFoldDB" id="A0AAW9AC31"/>
<sequence length="47" mass="5619">MRNVFVIMTIYLFWFVAIEDVSADSDSFEKIYRDGGYQEIYKTLQES</sequence>
<dbReference type="RefSeq" id="WP_283732082.1">
    <property type="nucleotide sequence ID" value="NZ_CP125968.1"/>
</dbReference>
<organism evidence="1 2">
    <name type="scientific">Sporosarcina thermotolerans</name>
    <dbReference type="NCBI Taxonomy" id="633404"/>
    <lineage>
        <taxon>Bacteria</taxon>
        <taxon>Bacillati</taxon>
        <taxon>Bacillota</taxon>
        <taxon>Bacilli</taxon>
        <taxon>Bacillales</taxon>
        <taxon>Caryophanaceae</taxon>
        <taxon>Sporosarcina</taxon>
    </lineage>
</organism>
<reference evidence="1 2" key="1">
    <citation type="submission" date="2023-06" db="EMBL/GenBank/DDBJ databases">
        <title>Sporosarcina sp. nov., isolated from Korean traditional fermented seafood 'Jeotgal'.</title>
        <authorList>
            <person name="Yang A.I."/>
            <person name="Shin N.-R."/>
        </authorList>
    </citation>
    <scope>NUCLEOTIDE SEQUENCE [LARGE SCALE GENOMIC DNA]</scope>
    <source>
        <strain evidence="1 2">KCTC43456</strain>
    </source>
</reference>
<proteinExistence type="predicted"/>
<evidence type="ECO:0000313" key="2">
    <source>
        <dbReference type="Proteomes" id="UP001271648"/>
    </source>
</evidence>